<protein>
    <submittedName>
        <fullName evidence="3">TerD family protein</fullName>
    </submittedName>
</protein>
<accession>A0ABN2WIB4</accession>
<dbReference type="Pfam" id="PF02342">
    <property type="entry name" value="TerD"/>
    <property type="match status" value="1"/>
</dbReference>
<gene>
    <name evidence="3" type="ORF">GCM10009801_59240</name>
</gene>
<evidence type="ECO:0000259" key="2">
    <source>
        <dbReference type="Pfam" id="PF02342"/>
    </source>
</evidence>
<dbReference type="RefSeq" id="WP_344532433.1">
    <property type="nucleotide sequence ID" value="NZ_BAAAPE010000015.1"/>
</dbReference>
<proteinExistence type="inferred from homology"/>
<evidence type="ECO:0000313" key="4">
    <source>
        <dbReference type="Proteomes" id="UP001500016"/>
    </source>
</evidence>
<dbReference type="CDD" id="cd06974">
    <property type="entry name" value="TerD_like"/>
    <property type="match status" value="1"/>
</dbReference>
<dbReference type="PANTHER" id="PTHR32097">
    <property type="entry name" value="CAMP-BINDING PROTEIN 1-RELATED"/>
    <property type="match status" value="1"/>
</dbReference>
<dbReference type="InterPro" id="IPR003325">
    <property type="entry name" value="TerD"/>
</dbReference>
<evidence type="ECO:0000313" key="3">
    <source>
        <dbReference type="EMBL" id="GAA2092621.1"/>
    </source>
</evidence>
<dbReference type="PANTHER" id="PTHR32097:SF4">
    <property type="entry name" value="GENERAL STRESS PROTEIN 16U"/>
    <property type="match status" value="1"/>
</dbReference>
<dbReference type="EMBL" id="BAAAPE010000015">
    <property type="protein sequence ID" value="GAA2092621.1"/>
    <property type="molecule type" value="Genomic_DNA"/>
</dbReference>
<dbReference type="Gene3D" id="2.60.60.30">
    <property type="entry name" value="sav2460 like domains"/>
    <property type="match status" value="1"/>
</dbReference>
<sequence length="175" mass="18777">MGGLNKGLNKVEVSLKWDPAPLGAPPCDLDIIAATFTTDALEEPDYLVSFDSRSPDGTITLNRDSQTGQGFGADEVMTLELERLAPRYVRVLVGVAIQQQPGVRRTFGDVQNTQVKLREGYTELAQDDFSAVAGATAAKVAEFVRTGTGGWELRGDVQGYDADPGALPWLMSASE</sequence>
<comment type="caution">
    <text evidence="3">The sequence shown here is derived from an EMBL/GenBank/DDBJ whole genome shotgun (WGS) entry which is preliminary data.</text>
</comment>
<name>A0ABN2WIB4_9ACTN</name>
<reference evidence="3 4" key="1">
    <citation type="journal article" date="2019" name="Int. J. Syst. Evol. Microbiol.">
        <title>The Global Catalogue of Microorganisms (GCM) 10K type strain sequencing project: providing services to taxonomists for standard genome sequencing and annotation.</title>
        <authorList>
            <consortium name="The Broad Institute Genomics Platform"/>
            <consortium name="The Broad Institute Genome Sequencing Center for Infectious Disease"/>
            <person name="Wu L."/>
            <person name="Ma J."/>
        </authorList>
    </citation>
    <scope>NUCLEOTIDE SEQUENCE [LARGE SCALE GENOMIC DNA]</scope>
    <source>
        <strain evidence="3 4">JCM 15478</strain>
    </source>
</reference>
<evidence type="ECO:0000256" key="1">
    <source>
        <dbReference type="ARBA" id="ARBA00008775"/>
    </source>
</evidence>
<keyword evidence="4" id="KW-1185">Reference proteome</keyword>
<organism evidence="3 4">
    <name type="scientific">Streptomyces albiaxialis</name>
    <dbReference type="NCBI Taxonomy" id="329523"/>
    <lineage>
        <taxon>Bacteria</taxon>
        <taxon>Bacillati</taxon>
        <taxon>Actinomycetota</taxon>
        <taxon>Actinomycetes</taxon>
        <taxon>Kitasatosporales</taxon>
        <taxon>Streptomycetaceae</taxon>
        <taxon>Streptomyces</taxon>
    </lineage>
</organism>
<dbReference type="InterPro" id="IPR051324">
    <property type="entry name" value="Stress/Tellurium_Resist"/>
</dbReference>
<comment type="similarity">
    <text evidence="1">Belongs to the CAPAB/TerDEXZ family.</text>
</comment>
<dbReference type="Proteomes" id="UP001500016">
    <property type="component" value="Unassembled WGS sequence"/>
</dbReference>
<feature type="domain" description="TerD" evidence="2">
    <location>
        <begin position="5"/>
        <end position="162"/>
    </location>
</feature>